<dbReference type="AlphaFoldDB" id="C1MNM2"/>
<dbReference type="RefSeq" id="XP_003057132.1">
    <property type="nucleotide sequence ID" value="XM_003057086.1"/>
</dbReference>
<sequence length="256" mass="28232">MFPFGRHEIATREMATRWAGDEVVYDVVERLRDTMERWREEDELRGGGEDDANAEEEEEDGDDEDDAAEEEEETGDVWDADALEAELAALALERASNDRDHRGRRRGAGDDGDGDGDAALMGWTEDDVEARIVHGTPFTEKKSTFQAHLVTGVTDPNLVDVVMSALRRDGKVARATHNIMAYRIKLPNGTHAADHDEDGESAAGGRLLRLLHVTDATDVCVVVTRWYGGIHLGPDRFKHINNAARDLLVACGVVKG</sequence>
<dbReference type="InterPro" id="IPR001498">
    <property type="entry name" value="Impact_N"/>
</dbReference>
<dbReference type="eggNOG" id="KOG3299">
    <property type="taxonomic scope" value="Eukaryota"/>
</dbReference>
<dbReference type="GeneID" id="9682117"/>
<dbReference type="OMA" id="LINNCAR"/>
<dbReference type="EMBL" id="GG663737">
    <property type="protein sequence ID" value="EEH58777.1"/>
    <property type="molecule type" value="Genomic_DNA"/>
</dbReference>
<dbReference type="STRING" id="564608.C1MNM2"/>
<evidence type="ECO:0000256" key="1">
    <source>
        <dbReference type="ARBA" id="ARBA00007665"/>
    </source>
</evidence>
<reference evidence="4 5" key="1">
    <citation type="journal article" date="2009" name="Science">
        <title>Green evolution and dynamic adaptations revealed by genomes of the marine picoeukaryotes Micromonas.</title>
        <authorList>
            <person name="Worden A.Z."/>
            <person name="Lee J.H."/>
            <person name="Mock T."/>
            <person name="Rouze P."/>
            <person name="Simmons M.P."/>
            <person name="Aerts A.L."/>
            <person name="Allen A.E."/>
            <person name="Cuvelier M.L."/>
            <person name="Derelle E."/>
            <person name="Everett M.V."/>
            <person name="Foulon E."/>
            <person name="Grimwood J."/>
            <person name="Gundlach H."/>
            <person name="Henrissat B."/>
            <person name="Napoli C."/>
            <person name="McDonald S.M."/>
            <person name="Parker M.S."/>
            <person name="Rombauts S."/>
            <person name="Salamov A."/>
            <person name="Von Dassow P."/>
            <person name="Badger J.H."/>
            <person name="Coutinho P.M."/>
            <person name="Demir E."/>
            <person name="Dubchak I."/>
            <person name="Gentemann C."/>
            <person name="Eikrem W."/>
            <person name="Gready J.E."/>
            <person name="John U."/>
            <person name="Lanier W."/>
            <person name="Lindquist E.A."/>
            <person name="Lucas S."/>
            <person name="Mayer K.F."/>
            <person name="Moreau H."/>
            <person name="Not F."/>
            <person name="Otillar R."/>
            <person name="Panaud O."/>
            <person name="Pangilinan J."/>
            <person name="Paulsen I."/>
            <person name="Piegu B."/>
            <person name="Poliakov A."/>
            <person name="Robbens S."/>
            <person name="Schmutz J."/>
            <person name="Toulza E."/>
            <person name="Wyss T."/>
            <person name="Zelensky A."/>
            <person name="Zhou K."/>
            <person name="Armbrust E.V."/>
            <person name="Bhattacharya D."/>
            <person name="Goodenough U.W."/>
            <person name="Van de Peer Y."/>
            <person name="Grigoriev I.V."/>
        </authorList>
    </citation>
    <scope>NUCLEOTIDE SEQUENCE [LARGE SCALE GENOMIC DNA]</scope>
    <source>
        <strain evidence="4 5">CCMP1545</strain>
    </source>
</reference>
<dbReference type="Proteomes" id="UP000001876">
    <property type="component" value="Unassembled WGS sequence"/>
</dbReference>
<dbReference type="InterPro" id="IPR020568">
    <property type="entry name" value="Ribosomal_Su5_D2-typ_SF"/>
</dbReference>
<dbReference type="Gene3D" id="3.30.230.30">
    <property type="entry name" value="Impact, N-terminal domain"/>
    <property type="match status" value="1"/>
</dbReference>
<protein>
    <submittedName>
        <fullName evidence="4">Predicted protein</fullName>
    </submittedName>
</protein>
<dbReference type="GO" id="GO:0140469">
    <property type="term" value="P:GCN2-mediated signaling"/>
    <property type="evidence" value="ECO:0007669"/>
    <property type="project" value="TreeGrafter"/>
</dbReference>
<feature type="region of interest" description="Disordered" evidence="2">
    <location>
        <begin position="94"/>
        <end position="120"/>
    </location>
</feature>
<dbReference type="InterPro" id="IPR023582">
    <property type="entry name" value="Impact"/>
</dbReference>
<accession>C1MNM2</accession>
<dbReference type="GO" id="GO:0006446">
    <property type="term" value="P:regulation of translational initiation"/>
    <property type="evidence" value="ECO:0007669"/>
    <property type="project" value="TreeGrafter"/>
</dbReference>
<keyword evidence="5" id="KW-1185">Reference proteome</keyword>
<evidence type="ECO:0000259" key="3">
    <source>
        <dbReference type="Pfam" id="PF01205"/>
    </source>
</evidence>
<dbReference type="PANTHER" id="PTHR16301">
    <property type="entry name" value="IMPACT-RELATED"/>
    <property type="match status" value="1"/>
</dbReference>
<comment type="similarity">
    <text evidence="1">Belongs to the IMPACT family.</text>
</comment>
<dbReference type="OrthoDB" id="498934at2759"/>
<feature type="region of interest" description="Disordered" evidence="2">
    <location>
        <begin position="36"/>
        <end position="80"/>
    </location>
</feature>
<gene>
    <name evidence="4" type="ORF">MICPUCDRAFT_61989</name>
</gene>
<dbReference type="GO" id="GO:0005737">
    <property type="term" value="C:cytoplasm"/>
    <property type="evidence" value="ECO:0007669"/>
    <property type="project" value="TreeGrafter"/>
</dbReference>
<evidence type="ECO:0000313" key="4">
    <source>
        <dbReference type="EMBL" id="EEH58777.1"/>
    </source>
</evidence>
<dbReference type="PANTHER" id="PTHR16301:SF25">
    <property type="entry name" value="PROTEIN IMPACT"/>
    <property type="match status" value="1"/>
</dbReference>
<evidence type="ECO:0000313" key="5">
    <source>
        <dbReference type="Proteomes" id="UP000001876"/>
    </source>
</evidence>
<name>C1MNM2_MICPC</name>
<proteinExistence type="inferred from homology"/>
<dbReference type="InterPro" id="IPR036956">
    <property type="entry name" value="Impact_N_sf"/>
</dbReference>
<feature type="domain" description="Impact N-terminal" evidence="3">
    <location>
        <begin position="141"/>
        <end position="248"/>
    </location>
</feature>
<evidence type="ECO:0000256" key="2">
    <source>
        <dbReference type="SAM" id="MobiDB-lite"/>
    </source>
</evidence>
<dbReference type="Pfam" id="PF01205">
    <property type="entry name" value="Impact_N"/>
    <property type="match status" value="1"/>
</dbReference>
<dbReference type="KEGG" id="mpp:MICPUCDRAFT_61989"/>
<feature type="compositionally biased region" description="Basic and acidic residues" evidence="2">
    <location>
        <begin position="36"/>
        <end position="48"/>
    </location>
</feature>
<feature type="compositionally biased region" description="Acidic residues" evidence="2">
    <location>
        <begin position="49"/>
        <end position="80"/>
    </location>
</feature>
<dbReference type="SUPFAM" id="SSF54211">
    <property type="entry name" value="Ribosomal protein S5 domain 2-like"/>
    <property type="match status" value="1"/>
</dbReference>
<organism evidence="5">
    <name type="scientific">Micromonas pusilla (strain CCMP1545)</name>
    <name type="common">Picoplanktonic green alga</name>
    <dbReference type="NCBI Taxonomy" id="564608"/>
    <lineage>
        <taxon>Eukaryota</taxon>
        <taxon>Viridiplantae</taxon>
        <taxon>Chlorophyta</taxon>
        <taxon>Mamiellophyceae</taxon>
        <taxon>Mamiellales</taxon>
        <taxon>Mamiellaceae</taxon>
        <taxon>Micromonas</taxon>
    </lineage>
</organism>